<dbReference type="OrthoDB" id="8034802at2759"/>
<accession>A0A9P0KEK1</accession>
<proteinExistence type="predicted"/>
<reference evidence="1" key="1">
    <citation type="submission" date="2022-03" db="EMBL/GenBank/DDBJ databases">
        <authorList>
            <person name="Sayadi A."/>
        </authorList>
    </citation>
    <scope>NUCLEOTIDE SEQUENCE</scope>
</reference>
<dbReference type="AlphaFoldDB" id="A0A9P0KEK1"/>
<comment type="caution">
    <text evidence="1">The sequence shown here is derived from an EMBL/GenBank/DDBJ whole genome shotgun (WGS) entry which is preliminary data.</text>
</comment>
<dbReference type="EMBL" id="CAKOFQ010006795">
    <property type="protein sequence ID" value="CAH1972202.1"/>
    <property type="molecule type" value="Genomic_DNA"/>
</dbReference>
<evidence type="ECO:0000313" key="1">
    <source>
        <dbReference type="EMBL" id="CAH1972202.1"/>
    </source>
</evidence>
<evidence type="ECO:0008006" key="3">
    <source>
        <dbReference type="Google" id="ProtNLM"/>
    </source>
</evidence>
<protein>
    <recommendedName>
        <fullName evidence="3">Peptidase aspartic putative domain-containing protein</fullName>
    </recommendedName>
</protein>
<sequence length="130" mass="14476">MAGCFEGHLNLADPTYFESSKVDMLLGAEIFYILICIGQIRLGKNLHTLQKTVLGWVLSGPIPVCNDLLALPKDTSHPEKPRFQDTVAGENNSSVSTLLEEKEESIYLNCLSRQCFVCRASNFESSIQYC</sequence>
<organism evidence="1 2">
    <name type="scientific">Acanthoscelides obtectus</name>
    <name type="common">Bean weevil</name>
    <name type="synonym">Bruchus obtectus</name>
    <dbReference type="NCBI Taxonomy" id="200917"/>
    <lineage>
        <taxon>Eukaryota</taxon>
        <taxon>Metazoa</taxon>
        <taxon>Ecdysozoa</taxon>
        <taxon>Arthropoda</taxon>
        <taxon>Hexapoda</taxon>
        <taxon>Insecta</taxon>
        <taxon>Pterygota</taxon>
        <taxon>Neoptera</taxon>
        <taxon>Endopterygota</taxon>
        <taxon>Coleoptera</taxon>
        <taxon>Polyphaga</taxon>
        <taxon>Cucujiformia</taxon>
        <taxon>Chrysomeloidea</taxon>
        <taxon>Chrysomelidae</taxon>
        <taxon>Bruchinae</taxon>
        <taxon>Bruchini</taxon>
        <taxon>Acanthoscelides</taxon>
    </lineage>
</organism>
<name>A0A9P0KEK1_ACAOB</name>
<keyword evidence="2" id="KW-1185">Reference proteome</keyword>
<gene>
    <name evidence="1" type="ORF">ACAOBT_LOCUS9869</name>
</gene>
<evidence type="ECO:0000313" key="2">
    <source>
        <dbReference type="Proteomes" id="UP001152888"/>
    </source>
</evidence>
<dbReference type="Proteomes" id="UP001152888">
    <property type="component" value="Unassembled WGS sequence"/>
</dbReference>